<reference evidence="3 4" key="1">
    <citation type="submission" date="2015-08" db="EMBL/GenBank/DDBJ databases">
        <authorList>
            <person name="Babu N.S."/>
            <person name="Beckwith C.J."/>
            <person name="Beseler K.G."/>
            <person name="Brison A."/>
            <person name="Carone J.V."/>
            <person name="Caskin T.P."/>
            <person name="Diamond M."/>
            <person name="Durham M.E."/>
            <person name="Foxe J.M."/>
            <person name="Go M."/>
            <person name="Henderson B.A."/>
            <person name="Jones I.B."/>
            <person name="McGettigan J.A."/>
            <person name="Micheletti S.J."/>
            <person name="Nasrallah M.E."/>
            <person name="Ortiz D."/>
            <person name="Piller C.R."/>
            <person name="Privatt S.R."/>
            <person name="Schneider S.L."/>
            <person name="Sharp S."/>
            <person name="Smith T.C."/>
            <person name="Stanton J.D."/>
            <person name="Ullery H.E."/>
            <person name="Wilson R.J."/>
            <person name="Serrano M.G."/>
            <person name="Buck G."/>
            <person name="Lee V."/>
            <person name="Wang Y."/>
            <person name="Carvalho R."/>
            <person name="Voegtly L."/>
            <person name="Shi R."/>
            <person name="Duckworth R."/>
            <person name="Johnson A."/>
            <person name="Loviza R."/>
            <person name="Walstead R."/>
            <person name="Shah Z."/>
            <person name="Kiflezghi M."/>
            <person name="Wade K."/>
            <person name="Ball S.L."/>
            <person name="Bradley K.W."/>
            <person name="Asai D.J."/>
            <person name="Bowman C.A."/>
            <person name="Russell D.A."/>
            <person name="Pope W.H."/>
            <person name="Jacobs-Sera D."/>
            <person name="Hendrix R.W."/>
            <person name="Hatfull G.F."/>
        </authorList>
    </citation>
    <scope>NUCLEOTIDE SEQUENCE [LARGE SCALE GENOMIC DNA]</scope>
    <source>
        <strain evidence="3 4">DSM 27648</strain>
    </source>
</reference>
<organism evidence="3 4">
    <name type="scientific">Labilithrix luteola</name>
    <dbReference type="NCBI Taxonomy" id="1391654"/>
    <lineage>
        <taxon>Bacteria</taxon>
        <taxon>Pseudomonadati</taxon>
        <taxon>Myxococcota</taxon>
        <taxon>Polyangia</taxon>
        <taxon>Polyangiales</taxon>
        <taxon>Labilitrichaceae</taxon>
        <taxon>Labilithrix</taxon>
    </lineage>
</organism>
<dbReference type="AlphaFoldDB" id="A0A0K1Q5R0"/>
<dbReference type="Pfam" id="PF13579">
    <property type="entry name" value="Glyco_trans_4_4"/>
    <property type="match status" value="1"/>
</dbReference>
<dbReference type="SUPFAM" id="SSF53756">
    <property type="entry name" value="UDP-Glycosyltransferase/glycogen phosphorylase"/>
    <property type="match status" value="1"/>
</dbReference>
<dbReference type="InterPro" id="IPR050194">
    <property type="entry name" value="Glycosyltransferase_grp1"/>
</dbReference>
<evidence type="ECO:0000259" key="2">
    <source>
        <dbReference type="Pfam" id="PF13579"/>
    </source>
</evidence>
<dbReference type="InterPro" id="IPR001296">
    <property type="entry name" value="Glyco_trans_1"/>
</dbReference>
<dbReference type="PANTHER" id="PTHR45947">
    <property type="entry name" value="SULFOQUINOVOSYL TRANSFERASE SQD2"/>
    <property type="match status" value="1"/>
</dbReference>
<dbReference type="Pfam" id="PF00534">
    <property type="entry name" value="Glycos_transf_1"/>
    <property type="match status" value="1"/>
</dbReference>
<dbReference type="STRING" id="1391654.AKJ09_07829"/>
<dbReference type="GO" id="GO:0016757">
    <property type="term" value="F:glycosyltransferase activity"/>
    <property type="evidence" value="ECO:0007669"/>
    <property type="project" value="InterPro"/>
</dbReference>
<feature type="domain" description="Glycosyl transferase family 1" evidence="1">
    <location>
        <begin position="192"/>
        <end position="354"/>
    </location>
</feature>
<dbReference type="InterPro" id="IPR028098">
    <property type="entry name" value="Glyco_trans_4-like_N"/>
</dbReference>
<dbReference type="Gene3D" id="3.40.50.2000">
    <property type="entry name" value="Glycogen Phosphorylase B"/>
    <property type="match status" value="2"/>
</dbReference>
<dbReference type="CDD" id="cd03808">
    <property type="entry name" value="GT4_CapM-like"/>
    <property type="match status" value="1"/>
</dbReference>
<dbReference type="Proteomes" id="UP000064967">
    <property type="component" value="Chromosome"/>
</dbReference>
<protein>
    <submittedName>
        <fullName evidence="3">Alpha-1,3-N-acetylgalactosamine transferase PglA</fullName>
    </submittedName>
</protein>
<keyword evidence="4" id="KW-1185">Reference proteome</keyword>
<name>A0A0K1Q5R0_9BACT</name>
<evidence type="ECO:0000259" key="1">
    <source>
        <dbReference type="Pfam" id="PF00534"/>
    </source>
</evidence>
<gene>
    <name evidence="3" type="ORF">AKJ09_07829</name>
</gene>
<keyword evidence="3" id="KW-0808">Transferase</keyword>
<dbReference type="PANTHER" id="PTHR45947:SF3">
    <property type="entry name" value="SULFOQUINOVOSYL TRANSFERASE SQD2"/>
    <property type="match status" value="1"/>
</dbReference>
<proteinExistence type="predicted"/>
<sequence length="387" mass="41631">MYVVTHPVTADVLLRGQLTFMRERGFEVSVVSAPGPELDRVREREGVETVVVPMVRNNDAKADVVSLARMVRVLERLRPDIVNAGTPKGGLLGMIAARTLSVPVRIYLLRGLRLETVHGVLRPILAATERIASTCAHDVACVSPSLRDISVAGGYISKRKATIIGAGSSNGVDTTRFQRTPELRAEGTRLLESLGVPSDAPLVGFVGRLVADKGIAELLDAFAIVKREVPAARLVLLGGDLGDEVADASLVAKVRAAEGVVATPKIRDLAPYYARIDVLGFPSFREGFPNVVMEAASAEVPVVGFRSTGVVDGIVDGETGAIVDQRDVAGLARGITRYLKDPKLAAAHGRTARARTERLFRHEVVWNAWFEAYEARLRARGLPLPKS</sequence>
<dbReference type="EMBL" id="CP012333">
    <property type="protein sequence ID" value="AKV01166.1"/>
    <property type="molecule type" value="Genomic_DNA"/>
</dbReference>
<evidence type="ECO:0000313" key="4">
    <source>
        <dbReference type="Proteomes" id="UP000064967"/>
    </source>
</evidence>
<evidence type="ECO:0000313" key="3">
    <source>
        <dbReference type="EMBL" id="AKV01166.1"/>
    </source>
</evidence>
<accession>A0A0K1Q5R0</accession>
<dbReference type="KEGG" id="llu:AKJ09_07829"/>
<feature type="domain" description="Glycosyltransferase subfamily 4-like N-terminal" evidence="2">
    <location>
        <begin position="21"/>
        <end position="165"/>
    </location>
</feature>